<comment type="caution">
    <text evidence="1">The sequence shown here is derived from an EMBL/GenBank/DDBJ whole genome shotgun (WGS) entry which is preliminary data.</text>
</comment>
<evidence type="ECO:0000313" key="1">
    <source>
        <dbReference type="EMBL" id="MZQ80913.1"/>
    </source>
</evidence>
<evidence type="ECO:0000313" key="2">
    <source>
        <dbReference type="Proteomes" id="UP000481087"/>
    </source>
</evidence>
<dbReference type="AlphaFoldDB" id="A0A6L8US91"/>
<sequence length="55" mass="6331">MEICKLKQDRVSEGAAVLGRVPIQNELGGTVQQLSVEEVKWRPFRSRKRPQLLKQ</sequence>
<organism evidence="1 2">
    <name type="scientific">Paenibacillus silvestris</name>
    <dbReference type="NCBI Taxonomy" id="2606219"/>
    <lineage>
        <taxon>Bacteria</taxon>
        <taxon>Bacillati</taxon>
        <taxon>Bacillota</taxon>
        <taxon>Bacilli</taxon>
        <taxon>Bacillales</taxon>
        <taxon>Paenibacillaceae</taxon>
        <taxon>Paenibacillus</taxon>
    </lineage>
</organism>
<accession>A0A6L8US91</accession>
<dbReference type="RefSeq" id="WP_161405223.1">
    <property type="nucleotide sequence ID" value="NZ_WTUZ01000005.1"/>
</dbReference>
<name>A0A6L8US91_9BACL</name>
<dbReference type="EMBL" id="WTUZ01000005">
    <property type="protein sequence ID" value="MZQ80913.1"/>
    <property type="molecule type" value="Genomic_DNA"/>
</dbReference>
<keyword evidence="2" id="KW-1185">Reference proteome</keyword>
<proteinExistence type="predicted"/>
<reference evidence="1 2" key="1">
    <citation type="submission" date="2019-12" db="EMBL/GenBank/DDBJ databases">
        <title>Paenibacillus sp. nov. sp. isolated from soil.</title>
        <authorList>
            <person name="Kim J."/>
            <person name="Jeong S.E."/>
            <person name="Jung H.S."/>
            <person name="Jeon C.O."/>
        </authorList>
    </citation>
    <scope>NUCLEOTIDE SEQUENCE [LARGE SCALE GENOMIC DNA]</scope>
    <source>
        <strain evidence="1 2">5J-6</strain>
    </source>
</reference>
<gene>
    <name evidence="1" type="ORF">GQF01_02005</name>
</gene>
<protein>
    <submittedName>
        <fullName evidence="1">Uncharacterized protein</fullName>
    </submittedName>
</protein>
<dbReference type="Proteomes" id="UP000481087">
    <property type="component" value="Unassembled WGS sequence"/>
</dbReference>